<name>A0ACC2LGH5_PERAE</name>
<gene>
    <name evidence="1" type="ORF">MRB53_025818</name>
</gene>
<sequence>MGFSSSRSVSGRKRKGTKRGKQQMGSSPSSRHGTAAASFSGDGQGCNGGDNATETRISVSSPVCNLRWPTRDQNRFLFCNTRSGLFRSPSPVFYSAKMTEPEPPLRLFSSKLNQNSGAVSTSGPPCDRLIFCKICGPLEIRFNGSPQITRSSDTSLLCL</sequence>
<accession>A0ACC2LGH5</accession>
<proteinExistence type="predicted"/>
<organism evidence="1 2">
    <name type="scientific">Persea americana</name>
    <name type="common">Avocado</name>
    <dbReference type="NCBI Taxonomy" id="3435"/>
    <lineage>
        <taxon>Eukaryota</taxon>
        <taxon>Viridiplantae</taxon>
        <taxon>Streptophyta</taxon>
        <taxon>Embryophyta</taxon>
        <taxon>Tracheophyta</taxon>
        <taxon>Spermatophyta</taxon>
        <taxon>Magnoliopsida</taxon>
        <taxon>Magnoliidae</taxon>
        <taxon>Laurales</taxon>
        <taxon>Lauraceae</taxon>
        <taxon>Persea</taxon>
    </lineage>
</organism>
<evidence type="ECO:0000313" key="1">
    <source>
        <dbReference type="EMBL" id="KAJ8632482.1"/>
    </source>
</evidence>
<keyword evidence="2" id="KW-1185">Reference proteome</keyword>
<comment type="caution">
    <text evidence="1">The sequence shown here is derived from an EMBL/GenBank/DDBJ whole genome shotgun (WGS) entry which is preliminary data.</text>
</comment>
<evidence type="ECO:0000313" key="2">
    <source>
        <dbReference type="Proteomes" id="UP001234297"/>
    </source>
</evidence>
<dbReference type="Proteomes" id="UP001234297">
    <property type="component" value="Chromosome 8"/>
</dbReference>
<reference evidence="1 2" key="1">
    <citation type="journal article" date="2022" name="Hortic Res">
        <title>A haplotype resolved chromosomal level avocado genome allows analysis of novel avocado genes.</title>
        <authorList>
            <person name="Nath O."/>
            <person name="Fletcher S.J."/>
            <person name="Hayward A."/>
            <person name="Shaw L.M."/>
            <person name="Masouleh A.K."/>
            <person name="Furtado A."/>
            <person name="Henry R.J."/>
            <person name="Mitter N."/>
        </authorList>
    </citation>
    <scope>NUCLEOTIDE SEQUENCE [LARGE SCALE GENOMIC DNA]</scope>
    <source>
        <strain evidence="2">cv. Hass</strain>
    </source>
</reference>
<protein>
    <submittedName>
        <fullName evidence="1">Uncharacterized protein</fullName>
    </submittedName>
</protein>
<dbReference type="EMBL" id="CM056816">
    <property type="protein sequence ID" value="KAJ8632482.1"/>
    <property type="molecule type" value="Genomic_DNA"/>
</dbReference>